<evidence type="ECO:0000256" key="7">
    <source>
        <dbReference type="SAM" id="Coils"/>
    </source>
</evidence>
<proteinExistence type="inferred from homology"/>
<dbReference type="Gene3D" id="1.10.10.1250">
    <property type="entry name" value="RNA polymerase, subunit delta, N-terminal domain"/>
    <property type="match status" value="1"/>
</dbReference>
<dbReference type="Proteomes" id="UP000286434">
    <property type="component" value="Unassembled WGS sequence"/>
</dbReference>
<comment type="similarity">
    <text evidence="1 6">Belongs to the RpoE family.</text>
</comment>
<comment type="subunit">
    <text evidence="6">RNAP is composed of a core of 2 alpha, a beta and a beta' subunits. The core is associated with a delta subunit and one of several sigma factors.</text>
</comment>
<keyword evidence="4 6" id="KW-0548">Nucleotidyltransferase</keyword>
<comment type="function">
    <text evidence="6">Participates in both the initiation and recycling phases of transcription. In the presence of the delta subunit, RNAP displays an increased specificity of transcription, a decreased affinity for nucleic acids, and an increased efficiency of RNA synthesis because of enhanced recycling.</text>
</comment>
<keyword evidence="3 6" id="KW-0808">Transferase</keyword>
<dbReference type="NCBIfam" id="TIGR04567">
    <property type="entry name" value="RNAP_delt_lowGC"/>
    <property type="match status" value="1"/>
</dbReference>
<evidence type="ECO:0000256" key="2">
    <source>
        <dbReference type="ARBA" id="ARBA00022478"/>
    </source>
</evidence>
<dbReference type="GO" id="GO:0006355">
    <property type="term" value="P:regulation of DNA-templated transcription"/>
    <property type="evidence" value="ECO:0007669"/>
    <property type="project" value="UniProtKB-UniRule"/>
</dbReference>
<dbReference type="GO" id="GO:0006351">
    <property type="term" value="P:DNA-templated transcription"/>
    <property type="evidence" value="ECO:0007669"/>
    <property type="project" value="InterPro"/>
</dbReference>
<feature type="coiled-coil region" evidence="7">
    <location>
        <begin position="158"/>
        <end position="204"/>
    </location>
</feature>
<dbReference type="Pfam" id="PF05066">
    <property type="entry name" value="HARE-HTH"/>
    <property type="match status" value="1"/>
</dbReference>
<keyword evidence="7" id="KW-0175">Coiled coil</keyword>
<evidence type="ECO:0000256" key="4">
    <source>
        <dbReference type="ARBA" id="ARBA00022695"/>
    </source>
</evidence>
<feature type="domain" description="HTH HARE-type" evidence="8">
    <location>
        <begin position="31"/>
        <end position="98"/>
    </location>
</feature>
<dbReference type="GO" id="GO:0003899">
    <property type="term" value="F:DNA-directed RNA polymerase activity"/>
    <property type="evidence" value="ECO:0007669"/>
    <property type="project" value="UniProtKB-UniRule"/>
</dbReference>
<comment type="caution">
    <text evidence="9">The sequence shown here is derived from an EMBL/GenBank/DDBJ whole genome shotgun (WGS) entry which is preliminary data.</text>
</comment>
<name>A0AAX2A1P6_9BACL</name>
<evidence type="ECO:0000259" key="8">
    <source>
        <dbReference type="PROSITE" id="PS51913"/>
    </source>
</evidence>
<keyword evidence="5 6" id="KW-0804">Transcription</keyword>
<dbReference type="RefSeq" id="WP_004893070.1">
    <property type="nucleotide sequence ID" value="NZ_CP021838.1"/>
</dbReference>
<evidence type="ECO:0000256" key="1">
    <source>
        <dbReference type="ARBA" id="ARBA00009828"/>
    </source>
</evidence>
<evidence type="ECO:0000313" key="10">
    <source>
        <dbReference type="Proteomes" id="UP000286434"/>
    </source>
</evidence>
<evidence type="ECO:0000313" key="9">
    <source>
        <dbReference type="EMBL" id="RWU15086.1"/>
    </source>
</evidence>
<accession>A0AAX2A1P6</accession>
<dbReference type="InterPro" id="IPR029757">
    <property type="entry name" value="RpoE"/>
</dbReference>
<dbReference type="PROSITE" id="PS51913">
    <property type="entry name" value="HTH_HARE"/>
    <property type="match status" value="1"/>
</dbReference>
<gene>
    <name evidence="6" type="primary">rpoE</name>
    <name evidence="9" type="ORF">EA138_03450</name>
</gene>
<reference evidence="9 10" key="1">
    <citation type="submission" date="2019-01" db="EMBL/GenBank/DDBJ databases">
        <title>Anoxybacillus flavithermus in powdered infant formula.</title>
        <authorList>
            <person name="Rhee M.S."/>
            <person name="Choi I.-G."/>
            <person name="Cho T.J."/>
            <person name="Park B."/>
        </authorList>
    </citation>
    <scope>NUCLEOTIDE SEQUENCE [LARGE SCALE GENOMIC DNA]</scope>
    <source>
        <strain evidence="9 10">FHS-PPAM212</strain>
    </source>
</reference>
<sequence length="204" mass="24061">MVWIFVVFIRWRKGVRKVSLEQYSQEQLREMSFVELAYLLLCEKKQTVSFQEMIEQLVAIKGLSESEVSARLAQFYTDLNVDGRFICVGETAWGLRSWYPYDQTEDEAVPVERVKKKKKVADDFDDFDDMVDEDELVYDDLDEELLGDEELLDDDFALDEDEEVIDDLLDEELDLDDEPIDEELDVVDEELEDEELELEEDEEL</sequence>
<organism evidence="9 10">
    <name type="scientific">Anoxybacillus flavithermus</name>
    <dbReference type="NCBI Taxonomy" id="33934"/>
    <lineage>
        <taxon>Bacteria</taxon>
        <taxon>Bacillati</taxon>
        <taxon>Bacillota</taxon>
        <taxon>Bacilli</taxon>
        <taxon>Bacillales</taxon>
        <taxon>Anoxybacillaceae</taxon>
        <taxon>Anoxybacillus</taxon>
    </lineage>
</organism>
<dbReference type="InterPro" id="IPR038087">
    <property type="entry name" value="RNAP_delta_N_dom_sf"/>
</dbReference>
<dbReference type="EMBL" id="SBBW01000008">
    <property type="protein sequence ID" value="RWU15086.1"/>
    <property type="molecule type" value="Genomic_DNA"/>
</dbReference>
<evidence type="ECO:0000256" key="3">
    <source>
        <dbReference type="ARBA" id="ARBA00022679"/>
    </source>
</evidence>
<dbReference type="InterPro" id="IPR007759">
    <property type="entry name" value="Asxl_HARE-HTH"/>
</dbReference>
<dbReference type="GO" id="GO:0000428">
    <property type="term" value="C:DNA-directed RNA polymerase complex"/>
    <property type="evidence" value="ECO:0007669"/>
    <property type="project" value="UniProtKB-KW"/>
</dbReference>
<evidence type="ECO:0000256" key="5">
    <source>
        <dbReference type="ARBA" id="ARBA00023163"/>
    </source>
</evidence>
<protein>
    <recommendedName>
        <fullName evidence="6">Probable DNA-directed RNA polymerase subunit delta</fullName>
    </recommendedName>
    <alternativeName>
        <fullName evidence="6">RNAP delta factor</fullName>
    </alternativeName>
</protein>
<dbReference type="HAMAP" id="MF_00357">
    <property type="entry name" value="RNApol_bact_RpoE"/>
    <property type="match status" value="1"/>
</dbReference>
<dbReference type="AlphaFoldDB" id="A0AAX2A1P6"/>
<keyword evidence="2 6" id="KW-0240">DNA-directed RNA polymerase</keyword>
<evidence type="ECO:0000256" key="6">
    <source>
        <dbReference type="HAMAP-Rule" id="MF_00357"/>
    </source>
</evidence>